<dbReference type="InterPro" id="IPR006597">
    <property type="entry name" value="Sel1-like"/>
</dbReference>
<feature type="region of interest" description="Disordered" evidence="1">
    <location>
        <begin position="381"/>
        <end position="403"/>
    </location>
</feature>
<accession>A0A131YX58</accession>
<proteinExistence type="predicted"/>
<protein>
    <submittedName>
        <fullName evidence="2">Extracellular protein sel 1</fullName>
    </submittedName>
</protein>
<evidence type="ECO:0000313" key="2">
    <source>
        <dbReference type="EMBL" id="JAP83789.1"/>
    </source>
</evidence>
<dbReference type="PANTHER" id="PTHR45011">
    <property type="entry name" value="DAP3-BINDING CELL DEATH ENHANCER 1"/>
    <property type="match status" value="1"/>
</dbReference>
<dbReference type="SUPFAM" id="SSF81901">
    <property type="entry name" value="HCP-like"/>
    <property type="match status" value="1"/>
</dbReference>
<dbReference type="AlphaFoldDB" id="A0A131YX58"/>
<dbReference type="EMBL" id="GEDV01004768">
    <property type="protein sequence ID" value="JAP83789.1"/>
    <property type="molecule type" value="Transcribed_RNA"/>
</dbReference>
<dbReference type="Gene3D" id="1.25.40.10">
    <property type="entry name" value="Tetratricopeptide repeat domain"/>
    <property type="match status" value="1"/>
</dbReference>
<evidence type="ECO:0000256" key="1">
    <source>
        <dbReference type="SAM" id="MobiDB-lite"/>
    </source>
</evidence>
<name>A0A131YX58_RHIAP</name>
<dbReference type="InterPro" id="IPR011990">
    <property type="entry name" value="TPR-like_helical_dom_sf"/>
</dbReference>
<feature type="compositionally biased region" description="Basic and acidic residues" evidence="1">
    <location>
        <begin position="381"/>
        <end position="395"/>
    </location>
</feature>
<reference evidence="2" key="1">
    <citation type="journal article" date="2016" name="Ticks Tick Borne Dis.">
        <title>De novo assembly and annotation of the salivary gland transcriptome of Rhipicephalus appendiculatus male and female ticks during blood feeding.</title>
        <authorList>
            <person name="de Castro M.H."/>
            <person name="de Klerk D."/>
            <person name="Pienaar R."/>
            <person name="Latif A.A."/>
            <person name="Rees D.J."/>
            <person name="Mans B.J."/>
        </authorList>
    </citation>
    <scope>NUCLEOTIDE SEQUENCE</scope>
    <source>
        <tissue evidence="2">Salivary glands</tissue>
    </source>
</reference>
<sequence length="446" mass="49106">MWRSGFRGFVRWGLRKQRKPKSEDSPDKQETHRFVVPVANLGANRQNEHDRRKRETCHEDGRFFTNRPACSFVETVGWVGTLLAVGLNLQLQSRRCLWGNDQAGIAIARESGNPDNAARPCLRVCNLLRNFVFRLVIASPRPISSSSVLPQEHEFSVDAVDSVNLSSDGDHLHVGHSEPPLSSAEASEQLASVMTDYFACLEDINGAQLLLTSETEAIKSFEKAQALGSARAHYNLGVCYETGRTVNKDLDKAVMHYKAAVLGGHPLATYNLGVLYLNGHGNTSTAHSLLEKASHLGVPQAKTFVAHKYLEAGNYEEAVPLLKEAAAAKDPDALFYLGLCCERGLAVPKDHAAAMKLYARAARQNHAGALDALAAIQGKAEQRVQEEPVHTREPPDDPPSMKHVHTFELSFSRRLEESRDALIKEVLVDGHDFGHKRLQVVDGFAA</sequence>
<dbReference type="Pfam" id="PF08238">
    <property type="entry name" value="Sel1"/>
    <property type="match status" value="3"/>
</dbReference>
<organism evidence="2">
    <name type="scientific">Rhipicephalus appendiculatus</name>
    <name type="common">Brown ear tick</name>
    <dbReference type="NCBI Taxonomy" id="34631"/>
    <lineage>
        <taxon>Eukaryota</taxon>
        <taxon>Metazoa</taxon>
        <taxon>Ecdysozoa</taxon>
        <taxon>Arthropoda</taxon>
        <taxon>Chelicerata</taxon>
        <taxon>Arachnida</taxon>
        <taxon>Acari</taxon>
        <taxon>Parasitiformes</taxon>
        <taxon>Ixodida</taxon>
        <taxon>Ixodoidea</taxon>
        <taxon>Ixodidae</taxon>
        <taxon>Rhipicephalinae</taxon>
        <taxon>Rhipicephalus</taxon>
        <taxon>Rhipicephalus</taxon>
    </lineage>
</organism>
<dbReference type="InterPro" id="IPR052748">
    <property type="entry name" value="ISR_Activator"/>
</dbReference>
<dbReference type="SMART" id="SM00671">
    <property type="entry name" value="SEL1"/>
    <property type="match status" value="4"/>
</dbReference>
<dbReference type="PANTHER" id="PTHR45011:SF1">
    <property type="entry name" value="DAP3-BINDING CELL DEATH ENHANCER 1"/>
    <property type="match status" value="1"/>
</dbReference>